<dbReference type="Proteomes" id="UP000546162">
    <property type="component" value="Unassembled WGS sequence"/>
</dbReference>
<gene>
    <name evidence="2" type="ORF">BJY16_008532</name>
</gene>
<evidence type="ECO:0000313" key="3">
    <source>
        <dbReference type="Proteomes" id="UP000546162"/>
    </source>
</evidence>
<sequence>MSGADADAAGLRGVEATAEWAALERYQQSGDPADLDVAIAAVERAGPLDGARLGRLGELVLQRAERGPDADGARRAADLLRRAMAELDPDEDWWVWLRGAAAERLAGFLSGDVGLLESSARVLDGMRVRALPDEVLVAVMQDRLRTEVGLIESGRSGTGVGPAPIRGLIADGHRLLDRAEDPEQRGVLAGLLACAEVMAVKADFGPFDGERVRALLPVAEQAHGGPDWAASLDQVRTLLDQYDALIGSGAPTGTAPAQRAEPVPTPSGGPTGGDLLLRAMRLLRDGDLAGAGKMVAQAQGLAGADEPYLRTVAGVLGSLTGDGPMPDVSDIGLVGSGSTSSRDGGGRGGAQPAVLRIAAAMLVAAGTAAQAGRNGDLGGLRAARDELERLIERVPEGNEPLRGRIAGLAANVDAVLARAQVGELEVAARAVRSHRLALRLAGGARTAGGAEVAVALGEMLRLSGTGNLGGVRRLGLDALCSAAPGRQPEWAAQVIGWCAADLGADPDAAWDLVAVLDAARNRELGRTAEPVSLGRVRAALAEVEADALVHLLPGRAVLVTADGSVDVLPAPLLGVPIEELRGWAGQAVLDELLGRLPEAGRRMVVVPFGQLAAVPWDEDSPVRCARSAGLLSDLGR</sequence>
<keyword evidence="3" id="KW-1185">Reference proteome</keyword>
<dbReference type="EMBL" id="JACHNB010000001">
    <property type="protein sequence ID" value="MBB4745073.1"/>
    <property type="molecule type" value="Genomic_DNA"/>
</dbReference>
<accession>A0A7W7H736</accession>
<protein>
    <submittedName>
        <fullName evidence="2">Uncharacterized protein</fullName>
    </submittedName>
</protein>
<name>A0A7W7H736_9ACTN</name>
<reference evidence="2 3" key="1">
    <citation type="submission" date="2020-08" db="EMBL/GenBank/DDBJ databases">
        <title>Sequencing the genomes of 1000 actinobacteria strains.</title>
        <authorList>
            <person name="Klenk H.-P."/>
        </authorList>
    </citation>
    <scope>NUCLEOTIDE SEQUENCE [LARGE SCALE GENOMIC DNA]</scope>
    <source>
        <strain evidence="2 3">DSM 45809</strain>
    </source>
</reference>
<proteinExistence type="predicted"/>
<evidence type="ECO:0000256" key="1">
    <source>
        <dbReference type="SAM" id="MobiDB-lite"/>
    </source>
</evidence>
<evidence type="ECO:0000313" key="2">
    <source>
        <dbReference type="EMBL" id="MBB4745073.1"/>
    </source>
</evidence>
<comment type="caution">
    <text evidence="2">The sequence shown here is derived from an EMBL/GenBank/DDBJ whole genome shotgun (WGS) entry which is preliminary data.</text>
</comment>
<organism evidence="2 3">
    <name type="scientific">Actinoplanes octamycinicus</name>
    <dbReference type="NCBI Taxonomy" id="135948"/>
    <lineage>
        <taxon>Bacteria</taxon>
        <taxon>Bacillati</taxon>
        <taxon>Actinomycetota</taxon>
        <taxon>Actinomycetes</taxon>
        <taxon>Micromonosporales</taxon>
        <taxon>Micromonosporaceae</taxon>
        <taxon>Actinoplanes</taxon>
    </lineage>
</organism>
<dbReference type="AlphaFoldDB" id="A0A7W7H736"/>
<feature type="region of interest" description="Disordered" evidence="1">
    <location>
        <begin position="249"/>
        <end position="271"/>
    </location>
</feature>
<dbReference type="RefSeq" id="WP_185045347.1">
    <property type="nucleotide sequence ID" value="NZ_BAABFG010000005.1"/>
</dbReference>